<evidence type="ECO:0008006" key="3">
    <source>
        <dbReference type="Google" id="ProtNLM"/>
    </source>
</evidence>
<dbReference type="AlphaFoldDB" id="A0A517T487"/>
<dbReference type="InterPro" id="IPR011463">
    <property type="entry name" value="DUF1569"/>
</dbReference>
<accession>A0A517T487</accession>
<name>A0A517T487_9PLAN</name>
<proteinExistence type="predicted"/>
<dbReference type="KEGG" id="chya:V22_04110"/>
<gene>
    <name evidence="1" type="ORF">V22_04110</name>
</gene>
<organism evidence="1 2">
    <name type="scientific">Calycomorphotria hydatis</name>
    <dbReference type="NCBI Taxonomy" id="2528027"/>
    <lineage>
        <taxon>Bacteria</taxon>
        <taxon>Pseudomonadati</taxon>
        <taxon>Planctomycetota</taxon>
        <taxon>Planctomycetia</taxon>
        <taxon>Planctomycetales</taxon>
        <taxon>Planctomycetaceae</taxon>
        <taxon>Calycomorphotria</taxon>
    </lineage>
</organism>
<dbReference type="Pfam" id="PF07606">
    <property type="entry name" value="DUF1569"/>
    <property type="match status" value="1"/>
</dbReference>
<evidence type="ECO:0000313" key="1">
    <source>
        <dbReference type="EMBL" id="QDT63193.1"/>
    </source>
</evidence>
<dbReference type="OrthoDB" id="282689at2"/>
<dbReference type="Proteomes" id="UP000319976">
    <property type="component" value="Chromosome"/>
</dbReference>
<dbReference type="RefSeq" id="WP_145259319.1">
    <property type="nucleotide sequence ID" value="NZ_CP036316.1"/>
</dbReference>
<dbReference type="Gene3D" id="1.20.120.450">
    <property type="entry name" value="dinb family like domain"/>
    <property type="match status" value="1"/>
</dbReference>
<reference evidence="1 2" key="1">
    <citation type="submission" date="2019-02" db="EMBL/GenBank/DDBJ databases">
        <title>Deep-cultivation of Planctomycetes and their phenomic and genomic characterization uncovers novel biology.</title>
        <authorList>
            <person name="Wiegand S."/>
            <person name="Jogler M."/>
            <person name="Boedeker C."/>
            <person name="Pinto D."/>
            <person name="Vollmers J."/>
            <person name="Rivas-Marin E."/>
            <person name="Kohn T."/>
            <person name="Peeters S.H."/>
            <person name="Heuer A."/>
            <person name="Rast P."/>
            <person name="Oberbeckmann S."/>
            <person name="Bunk B."/>
            <person name="Jeske O."/>
            <person name="Meyerdierks A."/>
            <person name="Storesund J.E."/>
            <person name="Kallscheuer N."/>
            <person name="Luecker S."/>
            <person name="Lage O.M."/>
            <person name="Pohl T."/>
            <person name="Merkel B.J."/>
            <person name="Hornburger P."/>
            <person name="Mueller R.-W."/>
            <person name="Bruemmer F."/>
            <person name="Labrenz M."/>
            <person name="Spormann A.M."/>
            <person name="Op den Camp H."/>
            <person name="Overmann J."/>
            <person name="Amann R."/>
            <person name="Jetten M.S.M."/>
            <person name="Mascher T."/>
            <person name="Medema M.H."/>
            <person name="Devos D.P."/>
            <person name="Kaster A.-K."/>
            <person name="Ovreas L."/>
            <person name="Rohde M."/>
            <person name="Galperin M.Y."/>
            <person name="Jogler C."/>
        </authorList>
    </citation>
    <scope>NUCLEOTIDE SEQUENCE [LARGE SCALE GENOMIC DNA]</scope>
    <source>
        <strain evidence="1 2">V22</strain>
    </source>
</reference>
<dbReference type="InterPro" id="IPR034660">
    <property type="entry name" value="DinB/YfiT-like"/>
</dbReference>
<dbReference type="EMBL" id="CP036316">
    <property type="protein sequence ID" value="QDT63193.1"/>
    <property type="molecule type" value="Genomic_DNA"/>
</dbReference>
<keyword evidence="2" id="KW-1185">Reference proteome</keyword>
<evidence type="ECO:0000313" key="2">
    <source>
        <dbReference type="Proteomes" id="UP000319976"/>
    </source>
</evidence>
<protein>
    <recommendedName>
        <fullName evidence="3">DUF1569 domain-containing protein</fullName>
    </recommendedName>
</protein>
<sequence length="152" mass="17343">MANKDWRALEFANYGEVVDEIERLEQQGYRQTGNWNLSQVCEHLNWLMAQSLDGFSVKVSWLVRVMIGRPMLFRAMKTGRMPKKLPTLPEAIPKSEPDDQSKIAAAKESLCRLQQATELHPSPLAGKLTLEQWERLHCVHAAHHLGFLVPEA</sequence>